<dbReference type="EMBL" id="BMAO01030955">
    <property type="protein sequence ID" value="GFQ71393.1"/>
    <property type="molecule type" value="Genomic_DNA"/>
</dbReference>
<sequence length="100" mass="11211">MWSTPQATIESMMTCLGTEPKAFEMSNHATNLLVLQRRAASMCCASKKWCPSTLSNGEKPFCVREIVLHEHHTNPQASFSCALRNFDVVKESVKIIQINV</sequence>
<accession>A0A8X6F586</accession>
<protein>
    <submittedName>
        <fullName evidence="1">Uncharacterized protein</fullName>
    </submittedName>
</protein>
<reference evidence="1" key="1">
    <citation type="submission" date="2020-07" db="EMBL/GenBank/DDBJ databases">
        <title>Multicomponent nature underlies the extraordinary mechanical properties of spider dragline silk.</title>
        <authorList>
            <person name="Kono N."/>
            <person name="Nakamura H."/>
            <person name="Mori M."/>
            <person name="Yoshida Y."/>
            <person name="Ohtoshi R."/>
            <person name="Malay A.D."/>
            <person name="Moran D.A.P."/>
            <person name="Tomita M."/>
            <person name="Numata K."/>
            <person name="Arakawa K."/>
        </authorList>
    </citation>
    <scope>NUCLEOTIDE SEQUENCE</scope>
</reference>
<organism evidence="1 2">
    <name type="scientific">Trichonephila clavata</name>
    <name type="common">Joro spider</name>
    <name type="synonym">Nephila clavata</name>
    <dbReference type="NCBI Taxonomy" id="2740835"/>
    <lineage>
        <taxon>Eukaryota</taxon>
        <taxon>Metazoa</taxon>
        <taxon>Ecdysozoa</taxon>
        <taxon>Arthropoda</taxon>
        <taxon>Chelicerata</taxon>
        <taxon>Arachnida</taxon>
        <taxon>Araneae</taxon>
        <taxon>Araneomorphae</taxon>
        <taxon>Entelegynae</taxon>
        <taxon>Araneoidea</taxon>
        <taxon>Nephilidae</taxon>
        <taxon>Trichonephila</taxon>
    </lineage>
</organism>
<dbReference type="AlphaFoldDB" id="A0A8X6F586"/>
<dbReference type="Proteomes" id="UP000887116">
    <property type="component" value="Unassembled WGS sequence"/>
</dbReference>
<proteinExistence type="predicted"/>
<gene>
    <name evidence="1" type="ORF">TNCT_409281</name>
</gene>
<comment type="caution">
    <text evidence="1">The sequence shown here is derived from an EMBL/GenBank/DDBJ whole genome shotgun (WGS) entry which is preliminary data.</text>
</comment>
<evidence type="ECO:0000313" key="2">
    <source>
        <dbReference type="Proteomes" id="UP000887116"/>
    </source>
</evidence>
<dbReference type="OrthoDB" id="10566751at2759"/>
<evidence type="ECO:0000313" key="1">
    <source>
        <dbReference type="EMBL" id="GFQ71393.1"/>
    </source>
</evidence>
<name>A0A8X6F586_TRICU</name>
<keyword evidence="2" id="KW-1185">Reference proteome</keyword>